<evidence type="ECO:0000256" key="3">
    <source>
        <dbReference type="ARBA" id="ARBA00022525"/>
    </source>
</evidence>
<dbReference type="AlphaFoldDB" id="A0AA36DCQ8"/>
<evidence type="ECO:0000313" key="9">
    <source>
        <dbReference type="Proteomes" id="UP001177023"/>
    </source>
</evidence>
<evidence type="ECO:0000313" key="8">
    <source>
        <dbReference type="EMBL" id="CAJ0585112.1"/>
    </source>
</evidence>
<dbReference type="GO" id="GO:0005576">
    <property type="term" value="C:extracellular region"/>
    <property type="evidence" value="ECO:0007669"/>
    <property type="project" value="UniProtKB-SubCell"/>
</dbReference>
<feature type="non-terminal residue" evidence="8">
    <location>
        <position position="122"/>
    </location>
</feature>
<dbReference type="Proteomes" id="UP001177023">
    <property type="component" value="Unassembled WGS sequence"/>
</dbReference>
<gene>
    <name evidence="8" type="ORF">MSPICULIGERA_LOCUS23144</name>
</gene>
<protein>
    <submittedName>
        <fullName evidence="8">Uncharacterized protein</fullName>
    </submittedName>
</protein>
<sequence>MVAFAAVVVSADPQSEAFCRQFPSLALCKLPAILQGSYDELQYLLAGADQLPQMSQGPQNELLANTLQKRKSAFVRFGKRSVEETQDMPEKRKSAFVRFGRSDPELLSADMEKRKSNYVRFG</sequence>
<dbReference type="EMBL" id="CATQJA010002702">
    <property type="protein sequence ID" value="CAJ0585112.1"/>
    <property type="molecule type" value="Genomic_DNA"/>
</dbReference>
<keyword evidence="5" id="KW-0732">Signal</keyword>
<reference evidence="8" key="1">
    <citation type="submission" date="2023-06" db="EMBL/GenBank/DDBJ databases">
        <authorList>
            <person name="Delattre M."/>
        </authorList>
    </citation>
    <scope>NUCLEOTIDE SEQUENCE</scope>
    <source>
        <strain evidence="8">AF72</strain>
    </source>
</reference>
<keyword evidence="7" id="KW-0527">Neuropeptide</keyword>
<evidence type="ECO:0000256" key="2">
    <source>
        <dbReference type="ARBA" id="ARBA00006356"/>
    </source>
</evidence>
<comment type="similarity">
    <text evidence="2">Belongs to the FARP (FMRFamide related peptide) family.</text>
</comment>
<evidence type="ECO:0000256" key="5">
    <source>
        <dbReference type="ARBA" id="ARBA00022729"/>
    </source>
</evidence>
<evidence type="ECO:0000256" key="6">
    <source>
        <dbReference type="ARBA" id="ARBA00022815"/>
    </source>
</evidence>
<keyword evidence="4" id="KW-0165">Cleavage on pair of basic residues</keyword>
<evidence type="ECO:0000256" key="7">
    <source>
        <dbReference type="ARBA" id="ARBA00023320"/>
    </source>
</evidence>
<comment type="subcellular location">
    <subcellularLocation>
        <location evidence="1">Secreted</location>
    </subcellularLocation>
</comment>
<proteinExistence type="inferred from homology"/>
<evidence type="ECO:0000256" key="1">
    <source>
        <dbReference type="ARBA" id="ARBA00004613"/>
    </source>
</evidence>
<dbReference type="GO" id="GO:0007218">
    <property type="term" value="P:neuropeptide signaling pathway"/>
    <property type="evidence" value="ECO:0007669"/>
    <property type="project" value="UniProtKB-KW"/>
</dbReference>
<keyword evidence="6" id="KW-0027">Amidation</keyword>
<keyword evidence="3" id="KW-0964">Secreted</keyword>
<comment type="caution">
    <text evidence="8">The sequence shown here is derived from an EMBL/GenBank/DDBJ whole genome shotgun (WGS) entry which is preliminary data.</text>
</comment>
<name>A0AA36DCQ8_9BILA</name>
<keyword evidence="9" id="KW-1185">Reference proteome</keyword>
<organism evidence="8 9">
    <name type="scientific">Mesorhabditis spiculigera</name>
    <dbReference type="NCBI Taxonomy" id="96644"/>
    <lineage>
        <taxon>Eukaryota</taxon>
        <taxon>Metazoa</taxon>
        <taxon>Ecdysozoa</taxon>
        <taxon>Nematoda</taxon>
        <taxon>Chromadorea</taxon>
        <taxon>Rhabditida</taxon>
        <taxon>Rhabditina</taxon>
        <taxon>Rhabditomorpha</taxon>
        <taxon>Rhabditoidea</taxon>
        <taxon>Rhabditidae</taxon>
        <taxon>Mesorhabditinae</taxon>
        <taxon>Mesorhabditis</taxon>
    </lineage>
</organism>
<dbReference type="InterPro" id="IPR051041">
    <property type="entry name" value="FMRFamide-related_np"/>
</dbReference>
<evidence type="ECO:0000256" key="4">
    <source>
        <dbReference type="ARBA" id="ARBA00022685"/>
    </source>
</evidence>
<dbReference type="PANTHER" id="PTHR20986:SF13">
    <property type="entry name" value="FMRF-LIKE PEPTIDE"/>
    <property type="match status" value="1"/>
</dbReference>
<dbReference type="PANTHER" id="PTHR20986">
    <property type="entry name" value="FMRFAMIDE-RELATED PEPTIDES"/>
    <property type="match status" value="1"/>
</dbReference>
<accession>A0AA36DCQ8</accession>